<feature type="transmembrane region" description="Helical" evidence="9">
    <location>
        <begin position="96"/>
        <end position="118"/>
    </location>
</feature>
<keyword evidence="6" id="KW-0764">Sulfate transport</keyword>
<dbReference type="NCBIfam" id="TIGR00969">
    <property type="entry name" value="3a0106s02"/>
    <property type="match status" value="1"/>
</dbReference>
<sequence>MRARAGQSWLKWLAIGVVVLYVAVLILAPLGALIQGAFARGLGPMFAALTEPDVLGAFWRTLLISVIVVLVHGVCGTAVAWVMVRHRFRGRRILNGLLDLPFAVSPVVAGYMLILLFGRTGVLAPLTNALGIPVAFALPGMILATLFVTMPFMVRELMPVLHAFGIEQEQAAATIGASGWQTFRYVTFPALRHGFAYGITLTFARALGEFGAILVISGGIQGRTETATLYIFRALDDRQYIGAYSAALVLGLISLILVLGADRMRGREH</sequence>
<dbReference type="InterPro" id="IPR005667">
    <property type="entry name" value="Sulph_transpt2"/>
</dbReference>
<dbReference type="Pfam" id="PF00528">
    <property type="entry name" value="BPD_transp_1"/>
    <property type="match status" value="1"/>
</dbReference>
<comment type="subcellular location">
    <subcellularLocation>
        <location evidence="1">Membrane</location>
        <topology evidence="1">Multi-pass membrane protein</topology>
    </subcellularLocation>
</comment>
<evidence type="ECO:0000256" key="7">
    <source>
        <dbReference type="ARBA" id="ARBA00023136"/>
    </source>
</evidence>
<feature type="domain" description="ABC transmembrane type-1" evidence="10">
    <location>
        <begin position="58"/>
        <end position="261"/>
    </location>
</feature>
<comment type="function">
    <text evidence="8">Part of the ABC transporter complex CysAWTP (TC 3.A.1.6.1) involved in sulfate/thiosulfate import. Probably responsible for the translocation of the substrate across the membrane.</text>
</comment>
<keyword evidence="4 9" id="KW-0812">Transmembrane</keyword>
<dbReference type="SUPFAM" id="SSF161098">
    <property type="entry name" value="MetI-like"/>
    <property type="match status" value="1"/>
</dbReference>
<dbReference type="PATRIC" id="fig|186479.3.peg.3393"/>
<dbReference type="GO" id="GO:0015419">
    <property type="term" value="F:ABC-type sulfate transporter activity"/>
    <property type="evidence" value="ECO:0007669"/>
    <property type="project" value="InterPro"/>
</dbReference>
<dbReference type="Gene3D" id="1.10.3720.10">
    <property type="entry name" value="MetI-like"/>
    <property type="match status" value="1"/>
</dbReference>
<keyword evidence="12" id="KW-1185">Reference proteome</keyword>
<dbReference type="AlphaFoldDB" id="A0A0P9H6L7"/>
<dbReference type="InterPro" id="IPR000515">
    <property type="entry name" value="MetI-like"/>
</dbReference>
<organism evidence="11 12">
    <name type="scientific">Kouleothrix aurantiaca</name>
    <dbReference type="NCBI Taxonomy" id="186479"/>
    <lineage>
        <taxon>Bacteria</taxon>
        <taxon>Bacillati</taxon>
        <taxon>Chloroflexota</taxon>
        <taxon>Chloroflexia</taxon>
        <taxon>Chloroflexales</taxon>
        <taxon>Roseiflexineae</taxon>
        <taxon>Roseiflexaceae</taxon>
        <taxon>Kouleothrix</taxon>
    </lineage>
</organism>
<feature type="transmembrane region" description="Helical" evidence="9">
    <location>
        <begin position="130"/>
        <end position="154"/>
    </location>
</feature>
<accession>A0A0P9H6L7</accession>
<keyword evidence="5 9" id="KW-1133">Transmembrane helix</keyword>
<proteinExistence type="predicted"/>
<feature type="transmembrane region" description="Helical" evidence="9">
    <location>
        <begin position="12"/>
        <end position="38"/>
    </location>
</feature>
<evidence type="ECO:0000256" key="6">
    <source>
        <dbReference type="ARBA" id="ARBA00023032"/>
    </source>
</evidence>
<reference evidence="11 12" key="1">
    <citation type="submission" date="2015-09" db="EMBL/GenBank/DDBJ databases">
        <title>Draft genome sequence of Kouleothrix aurantiaca JCM 19913.</title>
        <authorList>
            <person name="Hemp J."/>
        </authorList>
    </citation>
    <scope>NUCLEOTIDE SEQUENCE [LARGE SCALE GENOMIC DNA]</scope>
    <source>
        <strain evidence="11 12">COM-B</strain>
    </source>
</reference>
<evidence type="ECO:0000256" key="2">
    <source>
        <dbReference type="ARBA" id="ARBA00011779"/>
    </source>
</evidence>
<evidence type="ECO:0000256" key="1">
    <source>
        <dbReference type="ARBA" id="ARBA00004141"/>
    </source>
</evidence>
<evidence type="ECO:0000313" key="12">
    <source>
        <dbReference type="Proteomes" id="UP000050509"/>
    </source>
</evidence>
<dbReference type="CDD" id="cd06261">
    <property type="entry name" value="TM_PBP2"/>
    <property type="match status" value="1"/>
</dbReference>
<feature type="transmembrane region" description="Helical" evidence="9">
    <location>
        <begin position="194"/>
        <end position="220"/>
    </location>
</feature>
<dbReference type="GO" id="GO:0005886">
    <property type="term" value="C:plasma membrane"/>
    <property type="evidence" value="ECO:0007669"/>
    <property type="project" value="TreeGrafter"/>
</dbReference>
<evidence type="ECO:0000256" key="4">
    <source>
        <dbReference type="ARBA" id="ARBA00022692"/>
    </source>
</evidence>
<dbReference type="PANTHER" id="PTHR30406">
    <property type="entry name" value="SULFATE TRANSPORT SYSTEM PERMEASE PROTEIN"/>
    <property type="match status" value="1"/>
</dbReference>
<comment type="caution">
    <text evidence="11">The sequence shown here is derived from an EMBL/GenBank/DDBJ whole genome shotgun (WGS) entry which is preliminary data.</text>
</comment>
<protein>
    <recommendedName>
        <fullName evidence="10">ABC transmembrane type-1 domain-containing protein</fullName>
    </recommendedName>
</protein>
<feature type="transmembrane region" description="Helical" evidence="9">
    <location>
        <begin position="240"/>
        <end position="261"/>
    </location>
</feature>
<dbReference type="PANTHER" id="PTHR30406:SF1">
    <property type="entry name" value="SULFATE TRANSPORT SYSTEM PERMEASE PROTEIN CYSW"/>
    <property type="match status" value="1"/>
</dbReference>
<evidence type="ECO:0000256" key="9">
    <source>
        <dbReference type="SAM" id="Phobius"/>
    </source>
</evidence>
<dbReference type="InterPro" id="IPR035906">
    <property type="entry name" value="MetI-like_sf"/>
</dbReference>
<evidence type="ECO:0000256" key="8">
    <source>
        <dbReference type="ARBA" id="ARBA00025323"/>
    </source>
</evidence>
<dbReference type="PROSITE" id="PS50928">
    <property type="entry name" value="ABC_TM1"/>
    <property type="match status" value="1"/>
</dbReference>
<name>A0A0P9H6L7_9CHLR</name>
<comment type="subunit">
    <text evidence="2">The complex is composed of two ATP-binding proteins (CysA), two transmembrane proteins (CysT and CysW) and a solute-binding protein (CysP).</text>
</comment>
<evidence type="ECO:0000256" key="5">
    <source>
        <dbReference type="ARBA" id="ARBA00022989"/>
    </source>
</evidence>
<dbReference type="EMBL" id="LJCR01001915">
    <property type="protein sequence ID" value="KPV49521.1"/>
    <property type="molecule type" value="Genomic_DNA"/>
</dbReference>
<dbReference type="Proteomes" id="UP000050509">
    <property type="component" value="Unassembled WGS sequence"/>
</dbReference>
<evidence type="ECO:0000256" key="3">
    <source>
        <dbReference type="ARBA" id="ARBA00022448"/>
    </source>
</evidence>
<feature type="transmembrane region" description="Helical" evidence="9">
    <location>
        <begin position="58"/>
        <end position="84"/>
    </location>
</feature>
<keyword evidence="7 9" id="KW-0472">Membrane</keyword>
<gene>
    <name evidence="11" type="ORF">SE17_32145</name>
</gene>
<evidence type="ECO:0000259" key="10">
    <source>
        <dbReference type="PROSITE" id="PS50928"/>
    </source>
</evidence>
<keyword evidence="3" id="KW-0813">Transport</keyword>
<evidence type="ECO:0000313" key="11">
    <source>
        <dbReference type="EMBL" id="KPV49521.1"/>
    </source>
</evidence>